<protein>
    <submittedName>
        <fullName evidence="5">2,4-dihydroxyhept-2-ene-1,7-dioic acid aldolase</fullName>
    </submittedName>
</protein>
<dbReference type="InterPro" id="IPR015813">
    <property type="entry name" value="Pyrv/PenolPyrv_kinase-like_dom"/>
</dbReference>
<dbReference type="GO" id="GO:0016832">
    <property type="term" value="F:aldehyde-lyase activity"/>
    <property type="evidence" value="ECO:0007669"/>
    <property type="project" value="TreeGrafter"/>
</dbReference>
<comment type="caution">
    <text evidence="5">The sequence shown here is derived from an EMBL/GenBank/DDBJ whole genome shotgun (WGS) entry which is preliminary data.</text>
</comment>
<organism evidence="5 6">
    <name type="scientific">Microbacterium keratanolyticum</name>
    <dbReference type="NCBI Taxonomy" id="67574"/>
    <lineage>
        <taxon>Bacteria</taxon>
        <taxon>Bacillati</taxon>
        <taxon>Actinomycetota</taxon>
        <taxon>Actinomycetes</taxon>
        <taxon>Micrococcales</taxon>
        <taxon>Microbacteriaceae</taxon>
        <taxon>Microbacterium</taxon>
    </lineage>
</organism>
<evidence type="ECO:0000259" key="4">
    <source>
        <dbReference type="Pfam" id="PF03328"/>
    </source>
</evidence>
<accession>A0A9W6HVB6</accession>
<dbReference type="EMBL" id="BSET01000002">
    <property type="protein sequence ID" value="GLK03062.1"/>
    <property type="molecule type" value="Genomic_DNA"/>
</dbReference>
<keyword evidence="2" id="KW-0479">Metal-binding</keyword>
<reference evidence="5" key="2">
    <citation type="submission" date="2023-01" db="EMBL/GenBank/DDBJ databases">
        <authorList>
            <person name="Sun Q."/>
            <person name="Evtushenko L."/>
        </authorList>
    </citation>
    <scope>NUCLEOTIDE SEQUENCE</scope>
    <source>
        <strain evidence="5">VKM Ac-1958</strain>
    </source>
</reference>
<evidence type="ECO:0000256" key="1">
    <source>
        <dbReference type="ARBA" id="ARBA00005568"/>
    </source>
</evidence>
<evidence type="ECO:0000313" key="6">
    <source>
        <dbReference type="Proteomes" id="UP001142325"/>
    </source>
</evidence>
<dbReference type="GO" id="GO:0005737">
    <property type="term" value="C:cytoplasm"/>
    <property type="evidence" value="ECO:0007669"/>
    <property type="project" value="TreeGrafter"/>
</dbReference>
<feature type="domain" description="HpcH/HpaI aldolase/citrate lyase" evidence="4">
    <location>
        <begin position="16"/>
        <end position="193"/>
    </location>
</feature>
<reference evidence="5" key="1">
    <citation type="journal article" date="2014" name="Int. J. Syst. Evol. Microbiol.">
        <title>Complete genome sequence of Corynebacterium casei LMG S-19264T (=DSM 44701T), isolated from a smear-ripened cheese.</title>
        <authorList>
            <consortium name="US DOE Joint Genome Institute (JGI-PGF)"/>
            <person name="Walter F."/>
            <person name="Albersmeier A."/>
            <person name="Kalinowski J."/>
            <person name="Ruckert C."/>
        </authorList>
    </citation>
    <scope>NUCLEOTIDE SEQUENCE</scope>
    <source>
        <strain evidence="5">VKM Ac-1958</strain>
    </source>
</reference>
<dbReference type="Gene3D" id="3.20.20.60">
    <property type="entry name" value="Phosphoenolpyruvate-binding domains"/>
    <property type="match status" value="1"/>
</dbReference>
<dbReference type="SUPFAM" id="SSF51621">
    <property type="entry name" value="Phosphoenolpyruvate/pyruvate domain"/>
    <property type="match status" value="1"/>
</dbReference>
<evidence type="ECO:0000313" key="5">
    <source>
        <dbReference type="EMBL" id="GLK03062.1"/>
    </source>
</evidence>
<dbReference type="Pfam" id="PF03328">
    <property type="entry name" value="HpcH_HpaI"/>
    <property type="match status" value="1"/>
</dbReference>
<keyword evidence="3" id="KW-0456">Lyase</keyword>
<evidence type="ECO:0000256" key="3">
    <source>
        <dbReference type="ARBA" id="ARBA00023239"/>
    </source>
</evidence>
<dbReference type="InterPro" id="IPR040442">
    <property type="entry name" value="Pyrv_kinase-like_dom_sf"/>
</dbReference>
<dbReference type="AlphaFoldDB" id="A0A9W6HVB6"/>
<name>A0A9W6HVB6_9MICO</name>
<dbReference type="PANTHER" id="PTHR30502:SF0">
    <property type="entry name" value="PHOSPHOENOLPYRUVATE CARBOXYLASE FAMILY PROTEIN"/>
    <property type="match status" value="1"/>
</dbReference>
<dbReference type="GO" id="GO:0046872">
    <property type="term" value="F:metal ion binding"/>
    <property type="evidence" value="ECO:0007669"/>
    <property type="project" value="UniProtKB-KW"/>
</dbReference>
<dbReference type="PANTHER" id="PTHR30502">
    <property type="entry name" value="2-KETO-3-DEOXY-L-RHAMNONATE ALDOLASE"/>
    <property type="match status" value="1"/>
</dbReference>
<dbReference type="InterPro" id="IPR050251">
    <property type="entry name" value="HpcH-HpaI_aldolase"/>
</dbReference>
<dbReference type="RefSeq" id="WP_204937866.1">
    <property type="nucleotide sequence ID" value="NZ_BAAAUM010000002.1"/>
</dbReference>
<dbReference type="Proteomes" id="UP001142325">
    <property type="component" value="Unassembled WGS sequence"/>
</dbReference>
<gene>
    <name evidence="5" type="primary">hpcH_1</name>
    <name evidence="5" type="ORF">GCM10017596_27770</name>
</gene>
<sequence length="241" mass="25562">MNTPRPEVGLITADPTPTLLGLLDVLGVDSIVIDAEQTGITAAQCTDAVQRLAGSGVRVGVRVPELRDDCLLTFANTGADELVLPRVRSVSELEAAYRATRFPPLGERPRQVSRASRYGTEYTHVPVLSVLFETVEAVDAVREFAAHELFAGGWIGPTDLVDDLGRHDRAGELDARVQDVIDVVAGAGHPIGLPAPSAARAGEVHARGASRSAIYWEREVTATLRALVAARGTEAQGSAQL</sequence>
<evidence type="ECO:0000256" key="2">
    <source>
        <dbReference type="ARBA" id="ARBA00022723"/>
    </source>
</evidence>
<dbReference type="InterPro" id="IPR005000">
    <property type="entry name" value="Aldolase/citrate-lyase_domain"/>
</dbReference>
<keyword evidence="6" id="KW-1185">Reference proteome</keyword>
<proteinExistence type="inferred from homology"/>
<comment type="similarity">
    <text evidence="1">Belongs to the HpcH/HpaI aldolase family.</text>
</comment>